<dbReference type="InterPro" id="IPR020610">
    <property type="entry name" value="Thiolase_AS"/>
</dbReference>
<dbReference type="Pfam" id="PF00108">
    <property type="entry name" value="Thiolase_N"/>
    <property type="match status" value="1"/>
</dbReference>
<evidence type="ECO:0000256" key="8">
    <source>
        <dbReference type="RuleBase" id="RU003557"/>
    </source>
</evidence>
<dbReference type="InterPro" id="IPR002155">
    <property type="entry name" value="Thiolase"/>
</dbReference>
<dbReference type="InterPro" id="IPR020616">
    <property type="entry name" value="Thiolase_N"/>
</dbReference>
<proteinExistence type="inferred from homology"/>
<evidence type="ECO:0000259" key="9">
    <source>
        <dbReference type="Pfam" id="PF00108"/>
    </source>
</evidence>
<dbReference type="FunFam" id="3.40.47.10:FF:000010">
    <property type="entry name" value="Acetyl-CoA acetyltransferase (Thiolase)"/>
    <property type="match status" value="1"/>
</dbReference>
<evidence type="ECO:0000256" key="3">
    <source>
        <dbReference type="ARBA" id="ARBA00010982"/>
    </source>
</evidence>
<dbReference type="InterPro" id="IPR050215">
    <property type="entry name" value="Thiolase-like_sf_Thiolase"/>
</dbReference>
<dbReference type="GO" id="GO:0006635">
    <property type="term" value="P:fatty acid beta-oxidation"/>
    <property type="evidence" value="ECO:0007669"/>
    <property type="project" value="TreeGrafter"/>
</dbReference>
<comment type="pathway">
    <text evidence="2">Aromatic compound metabolism.</text>
</comment>
<dbReference type="PANTHER" id="PTHR43853">
    <property type="entry name" value="3-KETOACYL-COA THIOLASE, PEROXISOMAL"/>
    <property type="match status" value="1"/>
</dbReference>
<comment type="caution">
    <text evidence="11">The sequence shown here is derived from an EMBL/GenBank/DDBJ whole genome shotgun (WGS) entry which is preliminary data.</text>
</comment>
<reference evidence="11 12" key="1">
    <citation type="submission" date="2020-03" db="EMBL/GenBank/DDBJ databases">
        <authorList>
            <person name="Sun Q."/>
        </authorList>
    </citation>
    <scope>NUCLEOTIDE SEQUENCE [LARGE SCALE GENOMIC DNA]</scope>
    <source>
        <strain evidence="11 12">KACC 21451</strain>
    </source>
</reference>
<dbReference type="GO" id="GO:0005737">
    <property type="term" value="C:cytoplasm"/>
    <property type="evidence" value="ECO:0007669"/>
    <property type="project" value="UniProtKB-ARBA"/>
</dbReference>
<sequence>MREVVIVDAVRTPIGRYNGSLRQIRPDDLGAIVIKALVERNPGVTAAEIEEVVLGNANQAGEDNRNVARMSGLLAGLPVEVAGTTINRLCGSGLDAVNYAARAILAGEGDIFIAGGTESMTRAPFVMAKPEKDFPRGNMEMFDTTIGWRFVNSKLKEMYGTDSMPETAENVAKKYGISREAQDEFAEESQLRAQNAMEAGRFENEIVPVVYEDKKGNKTVIDRDEHPRPGTTVEKLAKLKPLFKDGTVTAGNASGVNDGASALLLMSREKAEELGLKPLAKYIVSATAGLEPSIMGMGPVYAVQKALKRANLTVRDMDLIELNEAFAAQSLGCIQELGLDQSKVNVNGGAIAFGHPLGASGARILTTLLYEMKKRDSKYGLATMCVGVGQGIATIIENIGEK</sequence>
<keyword evidence="4 8" id="KW-0808">Transferase</keyword>
<evidence type="ECO:0000256" key="6">
    <source>
        <dbReference type="ARBA" id="ARBA00048527"/>
    </source>
</evidence>
<evidence type="ECO:0000313" key="11">
    <source>
        <dbReference type="EMBL" id="NKE06508.1"/>
    </source>
</evidence>
<comment type="pathway">
    <text evidence="1">Lipid metabolism.</text>
</comment>
<dbReference type="RefSeq" id="WP_167832923.1">
    <property type="nucleotide sequence ID" value="NZ_JAAVUM010000009.1"/>
</dbReference>
<dbReference type="NCBIfam" id="TIGR01930">
    <property type="entry name" value="AcCoA-C-Actrans"/>
    <property type="match status" value="1"/>
</dbReference>
<dbReference type="Pfam" id="PF02803">
    <property type="entry name" value="Thiolase_C"/>
    <property type="match status" value="1"/>
</dbReference>
<feature type="domain" description="Thiolase N-terminal" evidence="9">
    <location>
        <begin position="4"/>
        <end position="269"/>
    </location>
</feature>
<evidence type="ECO:0000256" key="2">
    <source>
        <dbReference type="ARBA" id="ARBA00005211"/>
    </source>
</evidence>
<feature type="active site" description="Proton acceptor" evidence="7">
    <location>
        <position position="385"/>
    </location>
</feature>
<feature type="active site" description="Proton acceptor" evidence="7">
    <location>
        <position position="355"/>
    </location>
</feature>
<dbReference type="GO" id="GO:0010124">
    <property type="term" value="P:phenylacetate catabolic process"/>
    <property type="evidence" value="ECO:0007669"/>
    <property type="project" value="TreeGrafter"/>
</dbReference>
<evidence type="ECO:0000256" key="1">
    <source>
        <dbReference type="ARBA" id="ARBA00005189"/>
    </source>
</evidence>
<dbReference type="NCBIfam" id="TIGR02430">
    <property type="entry name" value="pcaF"/>
    <property type="match status" value="1"/>
</dbReference>
<dbReference type="SUPFAM" id="SSF53901">
    <property type="entry name" value="Thiolase-like"/>
    <property type="match status" value="2"/>
</dbReference>
<dbReference type="PROSITE" id="PS00098">
    <property type="entry name" value="THIOLASE_1"/>
    <property type="match status" value="1"/>
</dbReference>
<gene>
    <name evidence="11" type="primary">pcaF</name>
    <name evidence="11" type="ORF">GWK17_13695</name>
</gene>
<dbReference type="NCBIfam" id="NF006551">
    <property type="entry name" value="PRK09050.1"/>
    <property type="match status" value="1"/>
</dbReference>
<keyword evidence="5 8" id="KW-0012">Acyltransferase</keyword>
<accession>A0A846TBR9</accession>
<evidence type="ECO:0000256" key="4">
    <source>
        <dbReference type="ARBA" id="ARBA00022679"/>
    </source>
</evidence>
<dbReference type="InterPro" id="IPR020613">
    <property type="entry name" value="Thiolase_CS"/>
</dbReference>
<feature type="active site" description="Acyl-thioester intermediate" evidence="7">
    <location>
        <position position="90"/>
    </location>
</feature>
<comment type="catalytic activity">
    <reaction evidence="6">
        <text>succinyl-CoA + acetyl-CoA = 3-oxoadipyl-CoA + CoA</text>
        <dbReference type="Rhea" id="RHEA:19481"/>
        <dbReference type="ChEBI" id="CHEBI:57287"/>
        <dbReference type="ChEBI" id="CHEBI:57288"/>
        <dbReference type="ChEBI" id="CHEBI:57292"/>
        <dbReference type="ChEBI" id="CHEBI:57348"/>
        <dbReference type="EC" id="2.3.1.174"/>
    </reaction>
</comment>
<dbReference type="PIRSF" id="PIRSF000429">
    <property type="entry name" value="Ac-CoA_Ac_transf"/>
    <property type="match status" value="1"/>
</dbReference>
<dbReference type="Proteomes" id="UP000587942">
    <property type="component" value="Unassembled WGS sequence"/>
</dbReference>
<dbReference type="InterPro" id="IPR016039">
    <property type="entry name" value="Thiolase-like"/>
</dbReference>
<organism evidence="11 12">
    <name type="scientific">Mesobacillus selenatarsenatis</name>
    <dbReference type="NCBI Taxonomy" id="388741"/>
    <lineage>
        <taxon>Bacteria</taxon>
        <taxon>Bacillati</taxon>
        <taxon>Bacillota</taxon>
        <taxon>Bacilli</taxon>
        <taxon>Bacillales</taxon>
        <taxon>Bacillaceae</taxon>
        <taxon>Mesobacillus</taxon>
    </lineage>
</organism>
<dbReference type="CDD" id="cd00751">
    <property type="entry name" value="thiolase"/>
    <property type="match status" value="1"/>
</dbReference>
<dbReference type="GO" id="GO:0019619">
    <property type="term" value="P:3,4-dihydroxybenzoate catabolic process"/>
    <property type="evidence" value="ECO:0007669"/>
    <property type="project" value="InterPro"/>
</dbReference>
<dbReference type="InterPro" id="IPR020617">
    <property type="entry name" value="Thiolase_C"/>
</dbReference>
<dbReference type="InterPro" id="IPR020615">
    <property type="entry name" value="Thiolase_acyl_enz_int_AS"/>
</dbReference>
<evidence type="ECO:0000256" key="7">
    <source>
        <dbReference type="PIRSR" id="PIRSR000429-1"/>
    </source>
</evidence>
<evidence type="ECO:0000313" key="12">
    <source>
        <dbReference type="Proteomes" id="UP000587942"/>
    </source>
</evidence>
<dbReference type="InterPro" id="IPR012793">
    <property type="entry name" value="PcaF"/>
</dbReference>
<evidence type="ECO:0000256" key="5">
    <source>
        <dbReference type="ARBA" id="ARBA00023315"/>
    </source>
</evidence>
<dbReference type="AlphaFoldDB" id="A0A846TBR9"/>
<name>A0A846TBR9_9BACI</name>
<dbReference type="EC" id="2.3.1.174" evidence="11"/>
<evidence type="ECO:0000259" key="10">
    <source>
        <dbReference type="Pfam" id="PF02803"/>
    </source>
</evidence>
<dbReference type="PANTHER" id="PTHR43853:SF2">
    <property type="entry name" value="3-OXOADIPYL-COA_3-OXO-5,6-DEHYDROSUBERYL-COA THIOLASE"/>
    <property type="match status" value="1"/>
</dbReference>
<feature type="domain" description="Thiolase C-terminal" evidence="10">
    <location>
        <begin position="276"/>
        <end position="397"/>
    </location>
</feature>
<protein>
    <submittedName>
        <fullName evidence="11">3-oxoadipyl-CoA thiolase</fullName>
        <ecNumber evidence="11">2.3.1.174</ecNumber>
    </submittedName>
</protein>
<comment type="similarity">
    <text evidence="3 8">Belongs to the thiolase-like superfamily. Thiolase family.</text>
</comment>
<dbReference type="PROSITE" id="PS00737">
    <property type="entry name" value="THIOLASE_2"/>
    <property type="match status" value="1"/>
</dbReference>
<dbReference type="Gene3D" id="3.40.47.10">
    <property type="match status" value="2"/>
</dbReference>
<dbReference type="GO" id="GO:0033812">
    <property type="term" value="F:3-oxoadipyl-CoA thiolase activity"/>
    <property type="evidence" value="ECO:0007669"/>
    <property type="project" value="UniProtKB-EC"/>
</dbReference>
<dbReference type="EMBL" id="JAAVUM010000009">
    <property type="protein sequence ID" value="NKE06508.1"/>
    <property type="molecule type" value="Genomic_DNA"/>
</dbReference>
<dbReference type="PROSITE" id="PS00099">
    <property type="entry name" value="THIOLASE_3"/>
    <property type="match status" value="1"/>
</dbReference>